<evidence type="ECO:0000256" key="4">
    <source>
        <dbReference type="SAM" id="MobiDB-lite"/>
    </source>
</evidence>
<feature type="compositionally biased region" description="Polar residues" evidence="4">
    <location>
        <begin position="74"/>
        <end position="85"/>
    </location>
</feature>
<dbReference type="PANTHER" id="PTHR12159:SF9">
    <property type="entry name" value="G_T MISMATCH-SPECIFIC THYMINE DNA GLYCOSYLASE"/>
    <property type="match status" value="1"/>
</dbReference>
<dbReference type="AlphaFoldDB" id="A0A9P8Q1W2"/>
<evidence type="ECO:0000256" key="1">
    <source>
        <dbReference type="ARBA" id="ARBA00022763"/>
    </source>
</evidence>
<gene>
    <name evidence="6" type="ORF">WICPIJ_007317</name>
</gene>
<accession>A0A9P8Q1W2</accession>
<keyword evidence="3" id="KW-0234">DNA repair</keyword>
<organism evidence="6 7">
    <name type="scientific">Wickerhamomyces pijperi</name>
    <name type="common">Yeast</name>
    <name type="synonym">Pichia pijperi</name>
    <dbReference type="NCBI Taxonomy" id="599730"/>
    <lineage>
        <taxon>Eukaryota</taxon>
        <taxon>Fungi</taxon>
        <taxon>Dikarya</taxon>
        <taxon>Ascomycota</taxon>
        <taxon>Saccharomycotina</taxon>
        <taxon>Saccharomycetes</taxon>
        <taxon>Phaffomycetales</taxon>
        <taxon>Wickerhamomycetaceae</taxon>
        <taxon>Wickerhamomyces</taxon>
    </lineage>
</organism>
<name>A0A9P8Q1W2_WICPI</name>
<keyword evidence="7" id="KW-1185">Reference proteome</keyword>
<reference evidence="6" key="2">
    <citation type="submission" date="2021-01" db="EMBL/GenBank/DDBJ databases">
        <authorList>
            <person name="Schikora-Tamarit M.A."/>
        </authorList>
    </citation>
    <scope>NUCLEOTIDE SEQUENCE</scope>
    <source>
        <strain evidence="6">CBS2887</strain>
    </source>
</reference>
<reference evidence="6" key="1">
    <citation type="journal article" date="2021" name="Open Biol.">
        <title>Shared evolutionary footprints suggest mitochondrial oxidative damage underlies multiple complex I losses in fungi.</title>
        <authorList>
            <person name="Schikora-Tamarit M.A."/>
            <person name="Marcet-Houben M."/>
            <person name="Nosek J."/>
            <person name="Gabaldon T."/>
        </authorList>
    </citation>
    <scope>NUCLEOTIDE SEQUENCE</scope>
    <source>
        <strain evidence="6">CBS2887</strain>
    </source>
</reference>
<dbReference type="Gene3D" id="3.40.470.10">
    <property type="entry name" value="Uracil-DNA glycosylase-like domain"/>
    <property type="match status" value="1"/>
</dbReference>
<dbReference type="InterPro" id="IPR036895">
    <property type="entry name" value="Uracil-DNA_glycosylase-like_sf"/>
</dbReference>
<dbReference type="GO" id="GO:0008263">
    <property type="term" value="F:pyrimidine-specific mismatch base pair DNA N-glycosylase activity"/>
    <property type="evidence" value="ECO:0007669"/>
    <property type="project" value="TreeGrafter"/>
</dbReference>
<keyword evidence="1" id="KW-0227">DNA damage</keyword>
<dbReference type="InterPro" id="IPR005122">
    <property type="entry name" value="Uracil-DNA_glycosylase-like"/>
</dbReference>
<dbReference type="EMBL" id="JAEUBG010004298">
    <property type="protein sequence ID" value="KAH3681715.1"/>
    <property type="molecule type" value="Genomic_DNA"/>
</dbReference>
<comment type="caution">
    <text evidence="6">The sequence shown here is derived from an EMBL/GenBank/DDBJ whole genome shotgun (WGS) entry which is preliminary data.</text>
</comment>
<keyword evidence="2" id="KW-0378">Hydrolase</keyword>
<sequence>MTGLPLNSLTAKFAYKENHTTKDVSDKSKATSKNTLRSHKFKVTKRNVEVSVTSINPRVISNHDLKHSPPRLSGTASGDDSRSPLNQQEEHEYLPLPDLLSSNLKILFIGYNPSLRSSLIQHRFAHPTNRFWRLLHQSGLTSTLLNPEDDESLRVKYGFGFTELVKRPTRNISELSKVEMTEGVDELLEKIRVWQPKIVCCVGKGVYENILKGNSTSKKPVKSRICWGKQPHKNDVGIDVMWFVVPSTSGLVRLNKEDVLKTWTELNTLVKAM</sequence>
<feature type="domain" description="Uracil-DNA glycosylase-like" evidence="5">
    <location>
        <begin position="98"/>
        <end position="266"/>
    </location>
</feature>
<dbReference type="Proteomes" id="UP000774326">
    <property type="component" value="Unassembled WGS sequence"/>
</dbReference>
<dbReference type="InterPro" id="IPR015637">
    <property type="entry name" value="MUG/TDG"/>
</dbReference>
<proteinExistence type="predicted"/>
<dbReference type="GO" id="GO:0004844">
    <property type="term" value="F:uracil DNA N-glycosylase activity"/>
    <property type="evidence" value="ECO:0007669"/>
    <property type="project" value="TreeGrafter"/>
</dbReference>
<protein>
    <recommendedName>
        <fullName evidence="5">Uracil-DNA glycosylase-like domain-containing protein</fullName>
    </recommendedName>
</protein>
<dbReference type="GO" id="GO:0006285">
    <property type="term" value="P:base-excision repair, AP site formation"/>
    <property type="evidence" value="ECO:0007669"/>
    <property type="project" value="InterPro"/>
</dbReference>
<dbReference type="SUPFAM" id="SSF52141">
    <property type="entry name" value="Uracil-DNA glycosylase-like"/>
    <property type="match status" value="1"/>
</dbReference>
<dbReference type="CDD" id="cd10028">
    <property type="entry name" value="UDG-F2_TDG_MUG"/>
    <property type="match status" value="1"/>
</dbReference>
<evidence type="ECO:0000313" key="7">
    <source>
        <dbReference type="Proteomes" id="UP000774326"/>
    </source>
</evidence>
<dbReference type="PANTHER" id="PTHR12159">
    <property type="entry name" value="G/T AND G/U MISMATCH-SPECIFIC DNA GLYCOSYLASE"/>
    <property type="match status" value="1"/>
</dbReference>
<dbReference type="OrthoDB" id="565731at2759"/>
<dbReference type="Pfam" id="PF03167">
    <property type="entry name" value="UDG"/>
    <property type="match status" value="1"/>
</dbReference>
<evidence type="ECO:0000313" key="6">
    <source>
        <dbReference type="EMBL" id="KAH3681715.1"/>
    </source>
</evidence>
<evidence type="ECO:0000256" key="2">
    <source>
        <dbReference type="ARBA" id="ARBA00022801"/>
    </source>
</evidence>
<feature type="region of interest" description="Disordered" evidence="4">
    <location>
        <begin position="60"/>
        <end position="85"/>
    </location>
</feature>
<evidence type="ECO:0000259" key="5">
    <source>
        <dbReference type="Pfam" id="PF03167"/>
    </source>
</evidence>
<evidence type="ECO:0000256" key="3">
    <source>
        <dbReference type="ARBA" id="ARBA00023204"/>
    </source>
</evidence>